<dbReference type="SUPFAM" id="SSF52172">
    <property type="entry name" value="CheY-like"/>
    <property type="match status" value="1"/>
</dbReference>
<dbReference type="InterPro" id="IPR058031">
    <property type="entry name" value="AAA_lid_NorR"/>
</dbReference>
<dbReference type="Gene3D" id="3.40.50.300">
    <property type="entry name" value="P-loop containing nucleotide triphosphate hydrolases"/>
    <property type="match status" value="1"/>
</dbReference>
<keyword evidence="3" id="KW-0067">ATP-binding</keyword>
<dbReference type="GO" id="GO:0000160">
    <property type="term" value="P:phosphorelay signal transduction system"/>
    <property type="evidence" value="ECO:0007669"/>
    <property type="project" value="UniProtKB-KW"/>
</dbReference>
<dbReference type="InterPro" id="IPR011006">
    <property type="entry name" value="CheY-like_superfamily"/>
</dbReference>
<dbReference type="InterPro" id="IPR003593">
    <property type="entry name" value="AAA+_ATPase"/>
</dbReference>
<gene>
    <name evidence="10" type="ORF">SAMN04488082_101253</name>
</gene>
<dbReference type="FunFam" id="3.40.50.300:FF:000006">
    <property type="entry name" value="DNA-binding transcriptional regulator NtrC"/>
    <property type="match status" value="1"/>
</dbReference>
<accession>A0A1I3NER8</accession>
<proteinExistence type="predicted"/>
<evidence type="ECO:0000313" key="11">
    <source>
        <dbReference type="Proteomes" id="UP000198635"/>
    </source>
</evidence>
<dbReference type="FunFam" id="3.40.50.2300:FF:000018">
    <property type="entry name" value="DNA-binding transcriptional regulator NtrC"/>
    <property type="match status" value="1"/>
</dbReference>
<dbReference type="InterPro" id="IPR002078">
    <property type="entry name" value="Sigma_54_int"/>
</dbReference>
<dbReference type="Gene3D" id="3.40.50.2300">
    <property type="match status" value="1"/>
</dbReference>
<dbReference type="PROSITE" id="PS50045">
    <property type="entry name" value="SIGMA54_INTERACT_4"/>
    <property type="match status" value="1"/>
</dbReference>
<dbReference type="SUPFAM" id="SSF46689">
    <property type="entry name" value="Homeodomain-like"/>
    <property type="match status" value="1"/>
</dbReference>
<evidence type="ECO:0000259" key="8">
    <source>
        <dbReference type="PROSITE" id="PS50045"/>
    </source>
</evidence>
<dbReference type="SMART" id="SM00382">
    <property type="entry name" value="AAA"/>
    <property type="match status" value="1"/>
</dbReference>
<organism evidence="10 11">
    <name type="scientific">Desulfomicrobium apsheronum</name>
    <dbReference type="NCBI Taxonomy" id="52560"/>
    <lineage>
        <taxon>Bacteria</taxon>
        <taxon>Pseudomonadati</taxon>
        <taxon>Thermodesulfobacteriota</taxon>
        <taxon>Desulfovibrionia</taxon>
        <taxon>Desulfovibrionales</taxon>
        <taxon>Desulfomicrobiaceae</taxon>
        <taxon>Desulfomicrobium</taxon>
    </lineage>
</organism>
<reference evidence="11" key="1">
    <citation type="submission" date="2016-10" db="EMBL/GenBank/DDBJ databases">
        <authorList>
            <person name="Varghese N."/>
            <person name="Submissions S."/>
        </authorList>
    </citation>
    <scope>NUCLEOTIDE SEQUENCE [LARGE SCALE GENOMIC DNA]</scope>
    <source>
        <strain evidence="11">DSM 5918</strain>
    </source>
</reference>
<dbReference type="PROSITE" id="PS00688">
    <property type="entry name" value="SIGMA54_INTERACT_3"/>
    <property type="match status" value="1"/>
</dbReference>
<dbReference type="SUPFAM" id="SSF52540">
    <property type="entry name" value="P-loop containing nucleoside triphosphate hydrolases"/>
    <property type="match status" value="1"/>
</dbReference>
<feature type="domain" description="Response regulatory" evidence="9">
    <location>
        <begin position="8"/>
        <end position="122"/>
    </location>
</feature>
<protein>
    <submittedName>
        <fullName evidence="10">Two-component system, NtrC family, response regulator</fullName>
    </submittedName>
</protein>
<evidence type="ECO:0000256" key="1">
    <source>
        <dbReference type="ARBA" id="ARBA00022553"/>
    </source>
</evidence>
<dbReference type="GO" id="GO:0006355">
    <property type="term" value="P:regulation of DNA-templated transcription"/>
    <property type="evidence" value="ECO:0007669"/>
    <property type="project" value="InterPro"/>
</dbReference>
<dbReference type="CDD" id="cd00009">
    <property type="entry name" value="AAA"/>
    <property type="match status" value="1"/>
</dbReference>
<dbReference type="Pfam" id="PF25601">
    <property type="entry name" value="AAA_lid_14"/>
    <property type="match status" value="1"/>
</dbReference>
<dbReference type="STRING" id="52560.SAMN04488082_101253"/>
<dbReference type="Pfam" id="PF02954">
    <property type="entry name" value="HTH_8"/>
    <property type="match status" value="1"/>
</dbReference>
<evidence type="ECO:0000256" key="2">
    <source>
        <dbReference type="ARBA" id="ARBA00022741"/>
    </source>
</evidence>
<evidence type="ECO:0000256" key="3">
    <source>
        <dbReference type="ARBA" id="ARBA00022840"/>
    </source>
</evidence>
<dbReference type="InterPro" id="IPR009057">
    <property type="entry name" value="Homeodomain-like_sf"/>
</dbReference>
<dbReference type="Proteomes" id="UP000198635">
    <property type="component" value="Unassembled WGS sequence"/>
</dbReference>
<dbReference type="InterPro" id="IPR002197">
    <property type="entry name" value="HTH_Fis"/>
</dbReference>
<dbReference type="InterPro" id="IPR025944">
    <property type="entry name" value="Sigma_54_int_dom_CS"/>
</dbReference>
<dbReference type="EMBL" id="FORX01000001">
    <property type="protein sequence ID" value="SFJ07276.1"/>
    <property type="molecule type" value="Genomic_DNA"/>
</dbReference>
<keyword evidence="11" id="KW-1185">Reference proteome</keyword>
<dbReference type="InterPro" id="IPR001789">
    <property type="entry name" value="Sig_transdc_resp-reg_receiver"/>
</dbReference>
<sequence>MSIFNSIEILVVDDESNIRKLFSRELASPGRTIHTVGSAKEAFEHLHKHYYDIIILDIRLPDANGLELMTKLLETVPNVAIILITGYADVDNAVEAMKNGAYDYITKPFSLDRMEQVIEKAYQRVRLQRENELLRHNSEHKSMPKFIGHSKSVQQVRYLIEKAAPTDVPVLLTGESGTGKNVAAAALHAKSKRAGQPLIIKNCGTFDKELLRSELFGYCKGAFTGAERSHDGLLSLAHKATLFFDEVGELTLELQGALLRVLETQHFRRVGDKEERCVDVRFVFATNKDLAKEVEAGRFHDAFYHRINVFNIELPPLRERREDIPALVEYFLMSLAKDGQEYKISPRAMQQLMDNPWPGNVRELKNIIERGMILAENNIINVQALPFCQKSCQNPREKGFSTLEELERSHISMVMHAVQGNKSRAAQVLGIGRKTLYRKLEEYRLTEVGLQNANFLSK</sequence>
<name>A0A1I3NER8_9BACT</name>
<keyword evidence="6" id="KW-0804">Transcription</keyword>
<dbReference type="GO" id="GO:0005524">
    <property type="term" value="F:ATP binding"/>
    <property type="evidence" value="ECO:0007669"/>
    <property type="project" value="UniProtKB-KW"/>
</dbReference>
<dbReference type="GO" id="GO:0043565">
    <property type="term" value="F:sequence-specific DNA binding"/>
    <property type="evidence" value="ECO:0007669"/>
    <property type="project" value="InterPro"/>
</dbReference>
<keyword evidence="5" id="KW-0805">Transcription regulation</keyword>
<feature type="domain" description="Sigma-54 factor interaction" evidence="8">
    <location>
        <begin position="146"/>
        <end position="373"/>
    </location>
</feature>
<dbReference type="PROSITE" id="PS50110">
    <property type="entry name" value="RESPONSE_REGULATORY"/>
    <property type="match status" value="1"/>
</dbReference>
<dbReference type="RefSeq" id="WP_092372326.1">
    <property type="nucleotide sequence ID" value="NZ_FORX01000001.1"/>
</dbReference>
<keyword evidence="1 7" id="KW-0597">Phosphoprotein</keyword>
<dbReference type="PRINTS" id="PR01590">
    <property type="entry name" value="HTHFIS"/>
</dbReference>
<evidence type="ECO:0000256" key="6">
    <source>
        <dbReference type="ARBA" id="ARBA00023163"/>
    </source>
</evidence>
<dbReference type="AlphaFoldDB" id="A0A1I3NER8"/>
<dbReference type="Pfam" id="PF00158">
    <property type="entry name" value="Sigma54_activat"/>
    <property type="match status" value="1"/>
</dbReference>
<dbReference type="Gene3D" id="1.10.8.60">
    <property type="match status" value="1"/>
</dbReference>
<evidence type="ECO:0000256" key="4">
    <source>
        <dbReference type="ARBA" id="ARBA00023012"/>
    </source>
</evidence>
<dbReference type="Pfam" id="PF00072">
    <property type="entry name" value="Response_reg"/>
    <property type="match status" value="1"/>
</dbReference>
<keyword evidence="2" id="KW-0547">Nucleotide-binding</keyword>
<dbReference type="PANTHER" id="PTHR32071">
    <property type="entry name" value="TRANSCRIPTIONAL REGULATORY PROTEIN"/>
    <property type="match status" value="1"/>
</dbReference>
<dbReference type="InterPro" id="IPR027417">
    <property type="entry name" value="P-loop_NTPase"/>
</dbReference>
<evidence type="ECO:0000256" key="7">
    <source>
        <dbReference type="PROSITE-ProRule" id="PRU00169"/>
    </source>
</evidence>
<dbReference type="SMART" id="SM00448">
    <property type="entry name" value="REC"/>
    <property type="match status" value="1"/>
</dbReference>
<keyword evidence="4" id="KW-0902">Two-component regulatory system</keyword>
<evidence type="ECO:0000256" key="5">
    <source>
        <dbReference type="ARBA" id="ARBA00023015"/>
    </source>
</evidence>
<feature type="modified residue" description="4-aspartylphosphate" evidence="7">
    <location>
        <position position="57"/>
    </location>
</feature>
<evidence type="ECO:0000313" key="10">
    <source>
        <dbReference type="EMBL" id="SFJ07276.1"/>
    </source>
</evidence>
<evidence type="ECO:0000259" key="9">
    <source>
        <dbReference type="PROSITE" id="PS50110"/>
    </source>
</evidence>
<dbReference type="OrthoDB" id="9763792at2"/>
<dbReference type="Gene3D" id="1.10.10.60">
    <property type="entry name" value="Homeodomain-like"/>
    <property type="match status" value="1"/>
</dbReference>